<evidence type="ECO:0000313" key="1">
    <source>
        <dbReference type="EMBL" id="CAG8605780.1"/>
    </source>
</evidence>
<evidence type="ECO:0000313" key="2">
    <source>
        <dbReference type="Proteomes" id="UP000789572"/>
    </source>
</evidence>
<reference evidence="1" key="1">
    <citation type="submission" date="2021-06" db="EMBL/GenBank/DDBJ databases">
        <authorList>
            <person name="Kallberg Y."/>
            <person name="Tangrot J."/>
            <person name="Rosling A."/>
        </authorList>
    </citation>
    <scope>NUCLEOTIDE SEQUENCE</scope>
    <source>
        <strain evidence="1">IA702</strain>
    </source>
</reference>
<proteinExistence type="predicted"/>
<accession>A0A9N9CJR5</accession>
<organism evidence="1 2">
    <name type="scientific">Paraglomus occultum</name>
    <dbReference type="NCBI Taxonomy" id="144539"/>
    <lineage>
        <taxon>Eukaryota</taxon>
        <taxon>Fungi</taxon>
        <taxon>Fungi incertae sedis</taxon>
        <taxon>Mucoromycota</taxon>
        <taxon>Glomeromycotina</taxon>
        <taxon>Glomeromycetes</taxon>
        <taxon>Paraglomerales</taxon>
        <taxon>Paraglomeraceae</taxon>
        <taxon>Paraglomus</taxon>
    </lineage>
</organism>
<gene>
    <name evidence="1" type="ORF">POCULU_LOCUS7701</name>
</gene>
<dbReference type="AlphaFoldDB" id="A0A9N9CJR5"/>
<keyword evidence="2" id="KW-1185">Reference proteome</keyword>
<protein>
    <submittedName>
        <fullName evidence="1">8965_t:CDS:1</fullName>
    </submittedName>
</protein>
<comment type="caution">
    <text evidence="1">The sequence shown here is derived from an EMBL/GenBank/DDBJ whole genome shotgun (WGS) entry which is preliminary data.</text>
</comment>
<sequence length="126" mass="14002">MTAQQLCLIGRGYLGLDSLALGHVEVLKTPLLLALLLSISKKSLKCSLAKQFEEGVRKAMNWNIEAIVDKAHGLVPSVDVMNLMPRAFPAFFLLPRQSPFIIKPRFAIHVRDTAEEQLTFLNAKTS</sequence>
<dbReference type="EMBL" id="CAJVPJ010001854">
    <property type="protein sequence ID" value="CAG8605780.1"/>
    <property type="molecule type" value="Genomic_DNA"/>
</dbReference>
<name>A0A9N9CJR5_9GLOM</name>
<dbReference type="Proteomes" id="UP000789572">
    <property type="component" value="Unassembled WGS sequence"/>
</dbReference>